<evidence type="ECO:0000256" key="2">
    <source>
        <dbReference type="ARBA" id="ARBA00005484"/>
    </source>
</evidence>
<proteinExistence type="inferred from homology"/>
<dbReference type="GO" id="GO:0015031">
    <property type="term" value="P:protein transport"/>
    <property type="evidence" value="ECO:0007669"/>
    <property type="project" value="UniProtKB-KW"/>
</dbReference>
<comment type="similarity">
    <text evidence="2">Belongs to the oligopeptide OPT transporter (TC 2.A.67.1) family.</text>
</comment>
<protein>
    <submittedName>
        <fullName evidence="10">Uncharacterized protein</fullName>
    </submittedName>
</protein>
<dbReference type="Proteomes" id="UP000541444">
    <property type="component" value="Unassembled WGS sequence"/>
</dbReference>
<feature type="transmembrane region" description="Helical" evidence="9">
    <location>
        <begin position="105"/>
        <end position="123"/>
    </location>
</feature>
<sequence>MVGIGLMRFPTCPQEILGYGWTGMLRTYLVDPSEMWWLVNLAQVSLFSDILKQSKMVMKSAKLAIHARLMKKYKDIPQWWFLSLLFGSIGLSLLMSYVLKKEVQLPWWGMLFAFFLAWVVTVMA</sequence>
<evidence type="ECO:0000313" key="11">
    <source>
        <dbReference type="Proteomes" id="UP000541444"/>
    </source>
</evidence>
<evidence type="ECO:0000256" key="8">
    <source>
        <dbReference type="ARBA" id="ARBA00023136"/>
    </source>
</evidence>
<dbReference type="EMBL" id="JACGCM010002779">
    <property type="protein sequence ID" value="KAF6135775.1"/>
    <property type="molecule type" value="Genomic_DNA"/>
</dbReference>
<accession>A0A7J7KZH4</accession>
<organism evidence="10 11">
    <name type="scientific">Kingdonia uniflora</name>
    <dbReference type="NCBI Taxonomy" id="39325"/>
    <lineage>
        <taxon>Eukaryota</taxon>
        <taxon>Viridiplantae</taxon>
        <taxon>Streptophyta</taxon>
        <taxon>Embryophyta</taxon>
        <taxon>Tracheophyta</taxon>
        <taxon>Spermatophyta</taxon>
        <taxon>Magnoliopsida</taxon>
        <taxon>Ranunculales</taxon>
        <taxon>Circaeasteraceae</taxon>
        <taxon>Kingdonia</taxon>
    </lineage>
</organism>
<comment type="subcellular location">
    <subcellularLocation>
        <location evidence="1">Membrane</location>
        <topology evidence="1">Multi-pass membrane protein</topology>
    </subcellularLocation>
</comment>
<gene>
    <name evidence="10" type="ORF">GIB67_028631</name>
</gene>
<name>A0A7J7KZH4_9MAGN</name>
<evidence type="ECO:0000256" key="7">
    <source>
        <dbReference type="ARBA" id="ARBA00022989"/>
    </source>
</evidence>
<keyword evidence="11" id="KW-1185">Reference proteome</keyword>
<dbReference type="GO" id="GO:0016020">
    <property type="term" value="C:membrane"/>
    <property type="evidence" value="ECO:0007669"/>
    <property type="project" value="UniProtKB-SubCell"/>
</dbReference>
<dbReference type="PANTHER" id="PTHR22601">
    <property type="entry name" value="ISP4 LIKE PROTEIN"/>
    <property type="match status" value="1"/>
</dbReference>
<evidence type="ECO:0000256" key="6">
    <source>
        <dbReference type="ARBA" id="ARBA00022927"/>
    </source>
</evidence>
<dbReference type="InterPro" id="IPR004648">
    <property type="entry name" value="Oligpept_transpt"/>
</dbReference>
<reference evidence="10 11" key="1">
    <citation type="journal article" date="2020" name="IScience">
        <title>Genome Sequencing of the Endangered Kingdonia uniflora (Circaeasteraceae, Ranunculales) Reveals Potential Mechanisms of Evolutionary Specialization.</title>
        <authorList>
            <person name="Sun Y."/>
            <person name="Deng T."/>
            <person name="Zhang A."/>
            <person name="Moore M.J."/>
            <person name="Landis J.B."/>
            <person name="Lin N."/>
            <person name="Zhang H."/>
            <person name="Zhang X."/>
            <person name="Huang J."/>
            <person name="Zhang X."/>
            <person name="Sun H."/>
            <person name="Wang H."/>
        </authorList>
    </citation>
    <scope>NUCLEOTIDE SEQUENCE [LARGE SCALE GENOMIC DNA]</scope>
    <source>
        <strain evidence="10">TB1705</strain>
        <tissue evidence="10">Leaf</tissue>
    </source>
</reference>
<keyword evidence="6" id="KW-0653">Protein transport</keyword>
<comment type="caution">
    <text evidence="10">The sequence shown here is derived from an EMBL/GenBank/DDBJ whole genome shotgun (WGS) entry which is preliminary data.</text>
</comment>
<keyword evidence="5" id="KW-0571">Peptide transport</keyword>
<evidence type="ECO:0000256" key="9">
    <source>
        <dbReference type="SAM" id="Phobius"/>
    </source>
</evidence>
<dbReference type="GO" id="GO:0035673">
    <property type="term" value="F:oligopeptide transmembrane transporter activity"/>
    <property type="evidence" value="ECO:0007669"/>
    <property type="project" value="InterPro"/>
</dbReference>
<dbReference type="AlphaFoldDB" id="A0A7J7KZH4"/>
<keyword evidence="7 9" id="KW-1133">Transmembrane helix</keyword>
<evidence type="ECO:0000313" key="10">
    <source>
        <dbReference type="EMBL" id="KAF6135775.1"/>
    </source>
</evidence>
<dbReference type="Pfam" id="PF03169">
    <property type="entry name" value="OPT"/>
    <property type="match status" value="1"/>
</dbReference>
<keyword evidence="3" id="KW-0813">Transport</keyword>
<dbReference type="OrthoDB" id="9986677at2759"/>
<keyword evidence="8 9" id="KW-0472">Membrane</keyword>
<evidence type="ECO:0000256" key="5">
    <source>
        <dbReference type="ARBA" id="ARBA00022856"/>
    </source>
</evidence>
<dbReference type="InterPro" id="IPR004813">
    <property type="entry name" value="OPT"/>
</dbReference>
<keyword evidence="4 9" id="KW-0812">Transmembrane</keyword>
<evidence type="ECO:0000256" key="3">
    <source>
        <dbReference type="ARBA" id="ARBA00022448"/>
    </source>
</evidence>
<evidence type="ECO:0000256" key="4">
    <source>
        <dbReference type="ARBA" id="ARBA00022692"/>
    </source>
</evidence>
<evidence type="ECO:0000256" key="1">
    <source>
        <dbReference type="ARBA" id="ARBA00004141"/>
    </source>
</evidence>
<feature type="transmembrane region" description="Helical" evidence="9">
    <location>
        <begin position="79"/>
        <end position="99"/>
    </location>
</feature>